<protein>
    <recommendedName>
        <fullName evidence="1">glutathione transferase</fullName>
        <ecNumber evidence="1">2.5.1.18</ecNumber>
    </recommendedName>
</protein>
<dbReference type="Gene3D" id="1.20.1050.10">
    <property type="match status" value="1"/>
</dbReference>
<dbReference type="CDD" id="cd03053">
    <property type="entry name" value="GST_N_Phi"/>
    <property type="match status" value="1"/>
</dbReference>
<comment type="caution">
    <text evidence="7">The sequence shown here is derived from an EMBL/GenBank/DDBJ whole genome shotgun (WGS) entry which is preliminary data.</text>
</comment>
<evidence type="ECO:0000259" key="5">
    <source>
        <dbReference type="PROSITE" id="PS50404"/>
    </source>
</evidence>
<evidence type="ECO:0000256" key="3">
    <source>
        <dbReference type="ARBA" id="ARBA00047960"/>
    </source>
</evidence>
<proteinExistence type="inferred from homology"/>
<dbReference type="SUPFAM" id="SSF47616">
    <property type="entry name" value="GST C-terminal domain-like"/>
    <property type="match status" value="1"/>
</dbReference>
<name>A0AAD6UBP7_9AGAR</name>
<dbReference type="GO" id="GO:0005737">
    <property type="term" value="C:cytoplasm"/>
    <property type="evidence" value="ECO:0007669"/>
    <property type="project" value="TreeGrafter"/>
</dbReference>
<dbReference type="SFLD" id="SFLDG00358">
    <property type="entry name" value="Main_(cytGST)"/>
    <property type="match status" value="1"/>
</dbReference>
<evidence type="ECO:0000313" key="7">
    <source>
        <dbReference type="EMBL" id="KAJ7097148.1"/>
    </source>
</evidence>
<keyword evidence="8" id="KW-1185">Reference proteome</keyword>
<dbReference type="SFLD" id="SFLDS00019">
    <property type="entry name" value="Glutathione_Transferase_(cytos"/>
    <property type="match status" value="1"/>
</dbReference>
<dbReference type="PANTHER" id="PTHR43900">
    <property type="entry name" value="GLUTATHIONE S-TRANSFERASE RHO"/>
    <property type="match status" value="1"/>
</dbReference>
<sequence>MVLKLVGSATSTCTRRVALVLVEKKVPFEFVSINLAKGEHKAPEFVSQQPFGQVPYMIDDDGFVLYESRAICRYIAEKYAGQGTQLIPTDPKGKALFEQAASIEFANFDPFASKAVFENVFKPMRGMTPDKAAFDALITGLSAKLDAYEVILGKQKYLAGDVLITLADLFHIPYGSMLKTAGSDIMSTKGPNVTRWFNDITQRQAWLAVKDGCKSFSSY</sequence>
<comment type="similarity">
    <text evidence="4">Belongs to the GST superfamily.</text>
</comment>
<feature type="domain" description="GST C-terminal" evidence="6">
    <location>
        <begin position="90"/>
        <end position="219"/>
    </location>
</feature>
<dbReference type="SUPFAM" id="SSF52833">
    <property type="entry name" value="Thioredoxin-like"/>
    <property type="match status" value="1"/>
</dbReference>
<evidence type="ECO:0000313" key="8">
    <source>
        <dbReference type="Proteomes" id="UP001222325"/>
    </source>
</evidence>
<dbReference type="Proteomes" id="UP001222325">
    <property type="component" value="Unassembled WGS sequence"/>
</dbReference>
<comment type="catalytic activity">
    <reaction evidence="3">
        <text>RX + glutathione = an S-substituted glutathione + a halide anion + H(+)</text>
        <dbReference type="Rhea" id="RHEA:16437"/>
        <dbReference type="ChEBI" id="CHEBI:15378"/>
        <dbReference type="ChEBI" id="CHEBI:16042"/>
        <dbReference type="ChEBI" id="CHEBI:17792"/>
        <dbReference type="ChEBI" id="CHEBI:57925"/>
        <dbReference type="ChEBI" id="CHEBI:90779"/>
        <dbReference type="EC" id="2.5.1.18"/>
    </reaction>
</comment>
<evidence type="ECO:0000256" key="2">
    <source>
        <dbReference type="ARBA" id="ARBA00022679"/>
    </source>
</evidence>
<dbReference type="InterPro" id="IPR004045">
    <property type="entry name" value="Glutathione_S-Trfase_N"/>
</dbReference>
<dbReference type="Pfam" id="PF02798">
    <property type="entry name" value="GST_N"/>
    <property type="match status" value="1"/>
</dbReference>
<dbReference type="GO" id="GO:0006749">
    <property type="term" value="P:glutathione metabolic process"/>
    <property type="evidence" value="ECO:0007669"/>
    <property type="project" value="TreeGrafter"/>
</dbReference>
<evidence type="ECO:0000259" key="6">
    <source>
        <dbReference type="PROSITE" id="PS50405"/>
    </source>
</evidence>
<dbReference type="InterPro" id="IPR010987">
    <property type="entry name" value="Glutathione-S-Trfase_C-like"/>
</dbReference>
<dbReference type="SFLD" id="SFLDG01154">
    <property type="entry name" value="Main.5:_Phi-like"/>
    <property type="match status" value="1"/>
</dbReference>
<gene>
    <name evidence="7" type="ORF">B0H15DRAFT_773756</name>
</gene>
<dbReference type="InterPro" id="IPR040079">
    <property type="entry name" value="Glutathione_S-Trfase"/>
</dbReference>
<dbReference type="FunFam" id="3.40.30.10:FF:000016">
    <property type="entry name" value="Glutathione S-transferase F2"/>
    <property type="match status" value="1"/>
</dbReference>
<dbReference type="Pfam" id="PF00043">
    <property type="entry name" value="GST_C"/>
    <property type="match status" value="1"/>
</dbReference>
<evidence type="ECO:0000256" key="1">
    <source>
        <dbReference type="ARBA" id="ARBA00012452"/>
    </source>
</evidence>
<dbReference type="GO" id="GO:0004364">
    <property type="term" value="F:glutathione transferase activity"/>
    <property type="evidence" value="ECO:0007669"/>
    <property type="project" value="UniProtKB-EC"/>
</dbReference>
<dbReference type="PROSITE" id="PS50405">
    <property type="entry name" value="GST_CTER"/>
    <property type="match status" value="1"/>
</dbReference>
<dbReference type="InterPro" id="IPR004046">
    <property type="entry name" value="GST_C"/>
</dbReference>
<dbReference type="PROSITE" id="PS50404">
    <property type="entry name" value="GST_NTER"/>
    <property type="match status" value="1"/>
</dbReference>
<keyword evidence="2" id="KW-0808">Transferase</keyword>
<dbReference type="InterPro" id="IPR036249">
    <property type="entry name" value="Thioredoxin-like_sf"/>
</dbReference>
<dbReference type="EC" id="2.5.1.18" evidence="1"/>
<dbReference type="GO" id="GO:0043295">
    <property type="term" value="F:glutathione binding"/>
    <property type="evidence" value="ECO:0007669"/>
    <property type="project" value="TreeGrafter"/>
</dbReference>
<feature type="domain" description="GST N-terminal" evidence="5">
    <location>
        <begin position="1"/>
        <end position="83"/>
    </location>
</feature>
<dbReference type="EMBL" id="JARJCN010000010">
    <property type="protein sequence ID" value="KAJ7097148.1"/>
    <property type="molecule type" value="Genomic_DNA"/>
</dbReference>
<reference evidence="7" key="1">
    <citation type="submission" date="2023-03" db="EMBL/GenBank/DDBJ databases">
        <title>Massive genome expansion in bonnet fungi (Mycena s.s.) driven by repeated elements and novel gene families across ecological guilds.</title>
        <authorList>
            <consortium name="Lawrence Berkeley National Laboratory"/>
            <person name="Harder C.B."/>
            <person name="Miyauchi S."/>
            <person name="Viragh M."/>
            <person name="Kuo A."/>
            <person name="Thoen E."/>
            <person name="Andreopoulos B."/>
            <person name="Lu D."/>
            <person name="Skrede I."/>
            <person name="Drula E."/>
            <person name="Henrissat B."/>
            <person name="Morin E."/>
            <person name="Kohler A."/>
            <person name="Barry K."/>
            <person name="LaButti K."/>
            <person name="Morin E."/>
            <person name="Salamov A."/>
            <person name="Lipzen A."/>
            <person name="Mereny Z."/>
            <person name="Hegedus B."/>
            <person name="Baldrian P."/>
            <person name="Stursova M."/>
            <person name="Weitz H."/>
            <person name="Taylor A."/>
            <person name="Grigoriev I.V."/>
            <person name="Nagy L.G."/>
            <person name="Martin F."/>
            <person name="Kauserud H."/>
        </authorList>
    </citation>
    <scope>NUCLEOTIDE SEQUENCE</scope>
    <source>
        <strain evidence="7">CBHHK173m</strain>
    </source>
</reference>
<dbReference type="AlphaFoldDB" id="A0AAD6UBP7"/>
<dbReference type="Gene3D" id="3.40.30.10">
    <property type="entry name" value="Glutaredoxin"/>
    <property type="match status" value="1"/>
</dbReference>
<dbReference type="PANTHER" id="PTHR43900:SF3">
    <property type="entry name" value="GLUTATHIONE S-TRANSFERASE RHO"/>
    <property type="match status" value="1"/>
</dbReference>
<dbReference type="InterPro" id="IPR036282">
    <property type="entry name" value="Glutathione-S-Trfase_C_sf"/>
</dbReference>
<organism evidence="7 8">
    <name type="scientific">Mycena belliarum</name>
    <dbReference type="NCBI Taxonomy" id="1033014"/>
    <lineage>
        <taxon>Eukaryota</taxon>
        <taxon>Fungi</taxon>
        <taxon>Dikarya</taxon>
        <taxon>Basidiomycota</taxon>
        <taxon>Agaricomycotina</taxon>
        <taxon>Agaricomycetes</taxon>
        <taxon>Agaricomycetidae</taxon>
        <taxon>Agaricales</taxon>
        <taxon>Marasmiineae</taxon>
        <taxon>Mycenaceae</taxon>
        <taxon>Mycena</taxon>
    </lineage>
</organism>
<accession>A0AAD6UBP7</accession>
<evidence type="ECO:0000256" key="4">
    <source>
        <dbReference type="RuleBase" id="RU003494"/>
    </source>
</evidence>